<dbReference type="InterPro" id="IPR016135">
    <property type="entry name" value="UBQ-conjugating_enzyme/RWD"/>
</dbReference>
<proteinExistence type="predicted"/>
<dbReference type="Pfam" id="PF00179">
    <property type="entry name" value="UQ_con"/>
    <property type="match status" value="1"/>
</dbReference>
<evidence type="ECO:0000259" key="4">
    <source>
        <dbReference type="PROSITE" id="PS50127"/>
    </source>
</evidence>
<organism evidence="5 6">
    <name type="scientific">Artemisia annua</name>
    <name type="common">Sweet wormwood</name>
    <dbReference type="NCBI Taxonomy" id="35608"/>
    <lineage>
        <taxon>Eukaryota</taxon>
        <taxon>Viridiplantae</taxon>
        <taxon>Streptophyta</taxon>
        <taxon>Embryophyta</taxon>
        <taxon>Tracheophyta</taxon>
        <taxon>Spermatophyta</taxon>
        <taxon>Magnoliopsida</taxon>
        <taxon>eudicotyledons</taxon>
        <taxon>Gunneridae</taxon>
        <taxon>Pentapetalae</taxon>
        <taxon>asterids</taxon>
        <taxon>campanulids</taxon>
        <taxon>Asterales</taxon>
        <taxon>Asteraceae</taxon>
        <taxon>Asteroideae</taxon>
        <taxon>Anthemideae</taxon>
        <taxon>Artemisiinae</taxon>
        <taxon>Artemisia</taxon>
    </lineage>
</organism>
<protein>
    <submittedName>
        <fullName evidence="5">Ubiquitin-conjugating enzyme family protein</fullName>
    </submittedName>
</protein>
<gene>
    <name evidence="5" type="ORF">CTI12_AA256770</name>
</gene>
<evidence type="ECO:0000256" key="2">
    <source>
        <dbReference type="ARBA" id="ARBA00022786"/>
    </source>
</evidence>
<dbReference type="Gene3D" id="3.10.110.10">
    <property type="entry name" value="Ubiquitin Conjugating Enzyme"/>
    <property type="match status" value="1"/>
</dbReference>
<evidence type="ECO:0000313" key="6">
    <source>
        <dbReference type="Proteomes" id="UP000245207"/>
    </source>
</evidence>
<dbReference type="InterPro" id="IPR000608">
    <property type="entry name" value="UBC"/>
</dbReference>
<dbReference type="PANTHER" id="PTHR46116:SF41">
    <property type="entry name" value="UBIQUITIN-CONJUGATING ENZYME E2 25-RELATED"/>
    <property type="match status" value="1"/>
</dbReference>
<dbReference type="InterPro" id="IPR020617">
    <property type="entry name" value="Thiolase_C"/>
</dbReference>
<dbReference type="SUPFAM" id="SSF54495">
    <property type="entry name" value="UBC-like"/>
    <property type="match status" value="1"/>
</dbReference>
<evidence type="ECO:0000256" key="3">
    <source>
        <dbReference type="SAM" id="MobiDB-lite"/>
    </source>
</evidence>
<keyword evidence="6" id="KW-1185">Reference proteome</keyword>
<dbReference type="GO" id="GO:0061631">
    <property type="term" value="F:ubiquitin conjugating enzyme activity"/>
    <property type="evidence" value="ECO:0007669"/>
    <property type="project" value="TreeGrafter"/>
</dbReference>
<dbReference type="SMART" id="SM00212">
    <property type="entry name" value="UBCc"/>
    <property type="match status" value="1"/>
</dbReference>
<dbReference type="PROSITE" id="PS50127">
    <property type="entry name" value="UBC_2"/>
    <property type="match status" value="1"/>
</dbReference>
<dbReference type="GO" id="GO:0016747">
    <property type="term" value="F:acyltransferase activity, transferring groups other than amino-acyl groups"/>
    <property type="evidence" value="ECO:0007669"/>
    <property type="project" value="InterPro"/>
</dbReference>
<reference evidence="5 6" key="1">
    <citation type="journal article" date="2018" name="Mol. Plant">
        <title>The genome of Artemisia annua provides insight into the evolution of Asteraceae family and artemisinin biosynthesis.</title>
        <authorList>
            <person name="Shen Q."/>
            <person name="Zhang L."/>
            <person name="Liao Z."/>
            <person name="Wang S."/>
            <person name="Yan T."/>
            <person name="Shi P."/>
            <person name="Liu M."/>
            <person name="Fu X."/>
            <person name="Pan Q."/>
            <person name="Wang Y."/>
            <person name="Lv Z."/>
            <person name="Lu X."/>
            <person name="Zhang F."/>
            <person name="Jiang W."/>
            <person name="Ma Y."/>
            <person name="Chen M."/>
            <person name="Hao X."/>
            <person name="Li L."/>
            <person name="Tang Y."/>
            <person name="Lv G."/>
            <person name="Zhou Y."/>
            <person name="Sun X."/>
            <person name="Brodelius P.E."/>
            <person name="Rose J.K.C."/>
            <person name="Tang K."/>
        </authorList>
    </citation>
    <scope>NUCLEOTIDE SEQUENCE [LARGE SCALE GENOMIC DNA]</scope>
    <source>
        <strain evidence="6">cv. Huhao1</strain>
        <tissue evidence="5">Leaf</tissue>
    </source>
</reference>
<dbReference type="InterPro" id="IPR016039">
    <property type="entry name" value="Thiolase-like"/>
</dbReference>
<dbReference type="STRING" id="35608.A0A2U1NJE5"/>
<dbReference type="SUPFAM" id="SSF53901">
    <property type="entry name" value="Thiolase-like"/>
    <property type="match status" value="1"/>
</dbReference>
<sequence>MDIPSCTEVSARSDAGLSGDIQSIEYLPNNNNQRDMDENRKKQHHDRVLDVSAIIRDRASFFKPVSRKRKVRDDALNDEVEAKRKRYDDEHHVSSIFQFHDDCLEPVCKLKKRLSEISHQVVKERIKLKGQPMSVVKEMENESTATLLDLKTQRNDLIHAITRERRRLTIRRSLVRDRNLRSDIFTMEKVVVYKRKAEKAALDNKDVKKSFKKFDTLADHSDTMFVRFYESRMDLLRVAIIGAKGTPYHDGLFFLDVYFTRNYPKKAPHVGYHSGGLEINPNLHKNGRVRLTLPKQTGVAREVEVEMWVPGTSNMLTLLVSIQDQILNAKPFYNFPMFFWRNTVYKEQSSLIYNEHILLKSLKTMVHIMSKPPKYFDDLVVGHFRNRARDILTACKAYTEGVQPGCYGVQEDEGKKETSTIEFRKDVASCIKLLVTAFKWIGAGEPEELPSPCSKEENDLLPDIKPHENILTKVNSLTKPSSLMMHPMPQALKHEAPELFTTSPALDIHNTAKLNVNGGVLLGHPIGCSSARIIITLLGVLRQKGGKYGAAGMCNQGGGALAIWLLLQSLHNLGEFVNYTKMLC</sequence>
<evidence type="ECO:0000313" key="5">
    <source>
        <dbReference type="EMBL" id="PWA73632.1"/>
    </source>
</evidence>
<feature type="region of interest" description="Disordered" evidence="3">
    <location>
        <begin position="20"/>
        <end position="45"/>
    </location>
</feature>
<dbReference type="EMBL" id="PKPP01002709">
    <property type="protein sequence ID" value="PWA73632.1"/>
    <property type="molecule type" value="Genomic_DNA"/>
</dbReference>
<dbReference type="Proteomes" id="UP000245207">
    <property type="component" value="Unassembled WGS sequence"/>
</dbReference>
<dbReference type="Gene3D" id="3.40.47.10">
    <property type="match status" value="1"/>
</dbReference>
<evidence type="ECO:0000256" key="1">
    <source>
        <dbReference type="ARBA" id="ARBA00022679"/>
    </source>
</evidence>
<comment type="caution">
    <text evidence="5">The sequence shown here is derived from an EMBL/GenBank/DDBJ whole genome shotgun (WGS) entry which is preliminary data.</text>
</comment>
<keyword evidence="1" id="KW-0808">Transferase</keyword>
<dbReference type="PANTHER" id="PTHR46116">
    <property type="entry name" value="(E3-INDEPENDENT) E2 UBIQUITIN-CONJUGATING ENZYME"/>
    <property type="match status" value="1"/>
</dbReference>
<name>A0A2U1NJE5_ARTAN</name>
<feature type="domain" description="UBC core" evidence="4">
    <location>
        <begin position="202"/>
        <end position="366"/>
    </location>
</feature>
<keyword evidence="2" id="KW-0833">Ubl conjugation pathway</keyword>
<dbReference type="AlphaFoldDB" id="A0A2U1NJE5"/>
<dbReference type="Pfam" id="PF02803">
    <property type="entry name" value="Thiolase_C"/>
    <property type="match status" value="1"/>
</dbReference>
<dbReference type="OrthoDB" id="47801at2759"/>
<accession>A0A2U1NJE5</accession>